<keyword evidence="10" id="KW-0812">Transmembrane</keyword>
<feature type="region of interest" description="Disordered" evidence="9">
    <location>
        <begin position="162"/>
        <end position="195"/>
    </location>
</feature>
<proteinExistence type="inferred from homology"/>
<feature type="compositionally biased region" description="Polar residues" evidence="9">
    <location>
        <begin position="167"/>
        <end position="183"/>
    </location>
</feature>
<evidence type="ECO:0000256" key="3">
    <source>
        <dbReference type="ARBA" id="ARBA00022475"/>
    </source>
</evidence>
<evidence type="ECO:0000256" key="5">
    <source>
        <dbReference type="ARBA" id="ARBA00022729"/>
    </source>
</evidence>
<evidence type="ECO:0000313" key="13">
    <source>
        <dbReference type="Proteomes" id="UP000289738"/>
    </source>
</evidence>
<evidence type="ECO:0000256" key="6">
    <source>
        <dbReference type="ARBA" id="ARBA00023157"/>
    </source>
</evidence>
<comment type="caution">
    <text evidence="12">The sequence shown here is derived from an EMBL/GenBank/DDBJ whole genome shotgun (WGS) entry which is preliminary data.</text>
</comment>
<dbReference type="CDD" id="cd00010">
    <property type="entry name" value="AAI_LTSS"/>
    <property type="match status" value="1"/>
</dbReference>
<keyword evidence="7" id="KW-0325">Glycoprotein</keyword>
<evidence type="ECO:0000256" key="10">
    <source>
        <dbReference type="SAM" id="Phobius"/>
    </source>
</evidence>
<dbReference type="Pfam" id="PF14368">
    <property type="entry name" value="LTP_2"/>
    <property type="match status" value="1"/>
</dbReference>
<dbReference type="GO" id="GO:0005886">
    <property type="term" value="C:plasma membrane"/>
    <property type="evidence" value="ECO:0007669"/>
    <property type="project" value="UniProtKB-SubCell"/>
</dbReference>
<gene>
    <name evidence="12" type="ORF">Ahy_B03g068803</name>
</gene>
<comment type="subcellular location">
    <subcellularLocation>
        <location evidence="1">Cell membrane</location>
        <topology evidence="1">Lipid-anchor</topology>
        <topology evidence="1">GPI-anchor</topology>
    </subcellularLocation>
</comment>
<keyword evidence="4" id="KW-0336">GPI-anchor</keyword>
<dbReference type="SUPFAM" id="SSF47699">
    <property type="entry name" value="Bifunctional inhibitor/lipid-transfer protein/seed storage 2S albumin"/>
    <property type="match status" value="1"/>
</dbReference>
<accession>A0A445AB21</accession>
<dbReference type="AlphaFoldDB" id="A0A445AB21"/>
<dbReference type="InterPro" id="IPR016140">
    <property type="entry name" value="Bifunc_inhib/LTP/seed_store"/>
</dbReference>
<dbReference type="OrthoDB" id="1938537at2759"/>
<evidence type="ECO:0000259" key="11">
    <source>
        <dbReference type="SMART" id="SM00499"/>
    </source>
</evidence>
<keyword evidence="3" id="KW-1003">Cell membrane</keyword>
<evidence type="ECO:0000256" key="4">
    <source>
        <dbReference type="ARBA" id="ARBA00022622"/>
    </source>
</evidence>
<sequence>MLLFIPSHSHSKRNNTFFVQFSPISFPASKKKMISSKSTRNLALLLTSVLLFVGYGSSDLNQDKQECADKLVGLATCLPYVSAQAKTPTVDCCSGLKDVIAKSKRCLCLLIKYHDDPNLGLTINLTLALNLPTACHTPANISQCVDLLHLKPNSPEAKVFSGVESGTGKNSTAPVPSASTATGSAAKETGTESKSGADWGKNWIVNDVICGILPLVLIYQFFFIVF</sequence>
<keyword evidence="10" id="KW-1133">Transmembrane helix</keyword>
<dbReference type="STRING" id="3818.A0A445AB21"/>
<evidence type="ECO:0000313" key="12">
    <source>
        <dbReference type="EMBL" id="RYR23599.1"/>
    </source>
</evidence>
<dbReference type="PANTHER" id="PTHR33044">
    <property type="entry name" value="BIFUNCTIONAL INHIBITOR/LIPID-TRANSFER PROTEIN/SEED STORAGE 2S ALBUMIN SUPERFAMILY PROTEIN-RELATED"/>
    <property type="match status" value="1"/>
</dbReference>
<comment type="similarity">
    <text evidence="2">Belongs to the plant LTP family.</text>
</comment>
<keyword evidence="6" id="KW-1015">Disulfide bond</keyword>
<reference evidence="12 13" key="1">
    <citation type="submission" date="2019-01" db="EMBL/GenBank/DDBJ databases">
        <title>Sequencing of cultivated peanut Arachis hypogaea provides insights into genome evolution and oil improvement.</title>
        <authorList>
            <person name="Chen X."/>
        </authorList>
    </citation>
    <scope>NUCLEOTIDE SEQUENCE [LARGE SCALE GENOMIC DNA]</scope>
    <source>
        <strain evidence="13">cv. Fuhuasheng</strain>
        <tissue evidence="12">Leaves</tissue>
    </source>
</reference>
<dbReference type="EMBL" id="SDMP01000013">
    <property type="protein sequence ID" value="RYR23599.1"/>
    <property type="molecule type" value="Genomic_DNA"/>
</dbReference>
<dbReference type="Gene3D" id="1.10.110.10">
    <property type="entry name" value="Plant lipid-transfer and hydrophobic proteins"/>
    <property type="match status" value="1"/>
</dbReference>
<dbReference type="SMART" id="SM00499">
    <property type="entry name" value="AAI"/>
    <property type="match status" value="1"/>
</dbReference>
<evidence type="ECO:0000256" key="1">
    <source>
        <dbReference type="ARBA" id="ARBA00004609"/>
    </source>
</evidence>
<evidence type="ECO:0000256" key="2">
    <source>
        <dbReference type="ARBA" id="ARBA00009748"/>
    </source>
</evidence>
<evidence type="ECO:0000256" key="8">
    <source>
        <dbReference type="ARBA" id="ARBA00023288"/>
    </source>
</evidence>
<dbReference type="InterPro" id="IPR036312">
    <property type="entry name" value="Bifun_inhib/LTP/seed_sf"/>
</dbReference>
<dbReference type="GO" id="GO:0098552">
    <property type="term" value="C:side of membrane"/>
    <property type="evidence" value="ECO:0007669"/>
    <property type="project" value="UniProtKB-KW"/>
</dbReference>
<evidence type="ECO:0000256" key="7">
    <source>
        <dbReference type="ARBA" id="ARBA00023180"/>
    </source>
</evidence>
<feature type="transmembrane region" description="Helical" evidence="10">
    <location>
        <begin position="203"/>
        <end position="225"/>
    </location>
</feature>
<keyword evidence="10" id="KW-0472">Membrane</keyword>
<organism evidence="12 13">
    <name type="scientific">Arachis hypogaea</name>
    <name type="common">Peanut</name>
    <dbReference type="NCBI Taxonomy" id="3818"/>
    <lineage>
        <taxon>Eukaryota</taxon>
        <taxon>Viridiplantae</taxon>
        <taxon>Streptophyta</taxon>
        <taxon>Embryophyta</taxon>
        <taxon>Tracheophyta</taxon>
        <taxon>Spermatophyta</taxon>
        <taxon>Magnoliopsida</taxon>
        <taxon>eudicotyledons</taxon>
        <taxon>Gunneridae</taxon>
        <taxon>Pentapetalae</taxon>
        <taxon>rosids</taxon>
        <taxon>fabids</taxon>
        <taxon>Fabales</taxon>
        <taxon>Fabaceae</taxon>
        <taxon>Papilionoideae</taxon>
        <taxon>50 kb inversion clade</taxon>
        <taxon>dalbergioids sensu lato</taxon>
        <taxon>Dalbergieae</taxon>
        <taxon>Pterocarpus clade</taxon>
        <taxon>Arachis</taxon>
    </lineage>
</organism>
<name>A0A445AB21_ARAHY</name>
<evidence type="ECO:0000256" key="9">
    <source>
        <dbReference type="SAM" id="MobiDB-lite"/>
    </source>
</evidence>
<dbReference type="InterPro" id="IPR043325">
    <property type="entry name" value="LTSS"/>
</dbReference>
<protein>
    <recommendedName>
        <fullName evidence="11">Bifunctional inhibitor/plant lipid transfer protein/seed storage helical domain-containing protein</fullName>
    </recommendedName>
</protein>
<dbReference type="FunFam" id="1.10.110.10:FF:000001">
    <property type="entry name" value="Bifunctional inhibitor/lipid-transfer protein/seed storage 2S albumin superfamily protein"/>
    <property type="match status" value="1"/>
</dbReference>
<feature type="domain" description="Bifunctional inhibitor/plant lipid transfer protein/seed storage helical" evidence="11">
    <location>
        <begin position="67"/>
        <end position="144"/>
    </location>
</feature>
<dbReference type="Proteomes" id="UP000289738">
    <property type="component" value="Chromosome B03"/>
</dbReference>
<keyword evidence="8" id="KW-0449">Lipoprotein</keyword>
<keyword evidence="5" id="KW-0732">Signal</keyword>
<keyword evidence="13" id="KW-1185">Reference proteome</keyword>